<protein>
    <submittedName>
        <fullName evidence="1">Uncharacterized protein</fullName>
    </submittedName>
</protein>
<sequence length="99" mass="10690">MSPQVLHSAGALHAVASDIEDLEHISTELLAQLSFAAPQASASCKALVRHAQPDTEDFDLFSGHVFNAMLAKGSESDFGLAQFRRGTGNIIWEDLVPRK</sequence>
<proteinExistence type="predicted"/>
<gene>
    <name evidence="1" type="ORF">ColLi_10763</name>
</gene>
<name>A0AA37LWH7_9PEZI</name>
<dbReference type="AlphaFoldDB" id="A0AA37LWH7"/>
<evidence type="ECO:0000313" key="1">
    <source>
        <dbReference type="EMBL" id="GJC87925.1"/>
    </source>
</evidence>
<reference evidence="1 2" key="1">
    <citation type="submission" date="2021-07" db="EMBL/GenBank/DDBJ databases">
        <title>Genome data of Colletotrichum spaethianum.</title>
        <authorList>
            <person name="Utami Y.D."/>
            <person name="Hiruma K."/>
        </authorList>
    </citation>
    <scope>NUCLEOTIDE SEQUENCE [LARGE SCALE GENOMIC DNA]</scope>
    <source>
        <strain evidence="1 2">MAFF 242679</strain>
    </source>
</reference>
<dbReference type="EMBL" id="BPPX01000029">
    <property type="protein sequence ID" value="GJC87925.1"/>
    <property type="molecule type" value="Genomic_DNA"/>
</dbReference>
<accession>A0AA37LWH7</accession>
<keyword evidence="2" id="KW-1185">Reference proteome</keyword>
<evidence type="ECO:0000313" key="2">
    <source>
        <dbReference type="Proteomes" id="UP001055172"/>
    </source>
</evidence>
<organism evidence="1 2">
    <name type="scientific">Colletotrichum liriopes</name>
    <dbReference type="NCBI Taxonomy" id="708192"/>
    <lineage>
        <taxon>Eukaryota</taxon>
        <taxon>Fungi</taxon>
        <taxon>Dikarya</taxon>
        <taxon>Ascomycota</taxon>
        <taxon>Pezizomycotina</taxon>
        <taxon>Sordariomycetes</taxon>
        <taxon>Hypocreomycetidae</taxon>
        <taxon>Glomerellales</taxon>
        <taxon>Glomerellaceae</taxon>
        <taxon>Colletotrichum</taxon>
        <taxon>Colletotrichum spaethianum species complex</taxon>
    </lineage>
</organism>
<comment type="caution">
    <text evidence="1">The sequence shown here is derived from an EMBL/GenBank/DDBJ whole genome shotgun (WGS) entry which is preliminary data.</text>
</comment>
<dbReference type="Proteomes" id="UP001055172">
    <property type="component" value="Unassembled WGS sequence"/>
</dbReference>